<feature type="transmembrane region" description="Helical" evidence="1">
    <location>
        <begin position="68"/>
        <end position="91"/>
    </location>
</feature>
<name>A0A2G0CJK1_9BACT</name>
<dbReference type="RefSeq" id="WP_099105125.1">
    <property type="nucleotide sequence ID" value="NZ_JAATJF010000001.1"/>
</dbReference>
<protein>
    <recommendedName>
        <fullName evidence="4">DUF2254 domain-containing protein</fullName>
    </recommendedName>
</protein>
<gene>
    <name evidence="2" type="ORF">CGL56_03645</name>
</gene>
<dbReference type="AlphaFoldDB" id="A0A2G0CJK1"/>
<sequence length="447" mass="50083">MGHLYRTLQTLSKQAVRSVAFLPVPMIVTAVMLGFLFYWLESNTAISQWAADAFPALAISSQDTARTILGMFIGGLITLTVFTFTQIMSLLNQVANSYSPRLLPKLTGDRALQFVMGLNLASIVLTITVLLSIRSSEDYKIPNFSILICTILGITCLVLFVYFVTTITRKIQVNSIIDATANDALDSLRRQRSWNEKGYAEGSVPPEVQFWPGIPSPIGGYVGTVDHERLARLGTEYGTRFYIGITKGQYVPRGLPLLQTEHRLGEEQIEKVMAAVSPIPDQFDDWYLPNLKQLTEIALKALSPGINDPATALMVIDRQTEVLAEMMEVPLYNVFRSKDGGEVWFARHGYREVLAALMQEMRCYGKQDPLVARRLFQMLYHLLQLAGDRLSYHRYIRAEIAALVADVRDSIQNATDRSIIAGDLRHHRRALAIARKVTVLQQVETTA</sequence>
<evidence type="ECO:0000313" key="2">
    <source>
        <dbReference type="EMBL" id="PHL00146.1"/>
    </source>
</evidence>
<dbReference type="OrthoDB" id="2955631at2"/>
<feature type="transmembrane region" description="Helical" evidence="1">
    <location>
        <begin position="144"/>
        <end position="164"/>
    </location>
</feature>
<evidence type="ECO:0008006" key="4">
    <source>
        <dbReference type="Google" id="ProtNLM"/>
    </source>
</evidence>
<dbReference type="EMBL" id="PDLO01000001">
    <property type="protein sequence ID" value="PHL00146.1"/>
    <property type="molecule type" value="Genomic_DNA"/>
</dbReference>
<accession>A0A2G0CJK1</accession>
<keyword evidence="1" id="KW-0472">Membrane</keyword>
<feature type="transmembrane region" description="Helical" evidence="1">
    <location>
        <begin position="111"/>
        <end position="132"/>
    </location>
</feature>
<dbReference type="Pfam" id="PF10011">
    <property type="entry name" value="DUF2254"/>
    <property type="match status" value="1"/>
</dbReference>
<keyword evidence="1" id="KW-1133">Transmembrane helix</keyword>
<keyword evidence="1" id="KW-0812">Transmembrane</keyword>
<evidence type="ECO:0000313" key="3">
    <source>
        <dbReference type="Proteomes" id="UP000226437"/>
    </source>
</evidence>
<keyword evidence="3" id="KW-1185">Reference proteome</keyword>
<comment type="caution">
    <text evidence="2">The sequence shown here is derived from an EMBL/GenBank/DDBJ whole genome shotgun (WGS) entry which is preliminary data.</text>
</comment>
<feature type="transmembrane region" description="Helical" evidence="1">
    <location>
        <begin position="20"/>
        <end position="40"/>
    </location>
</feature>
<dbReference type="InterPro" id="IPR018723">
    <property type="entry name" value="DUF2254_membrane"/>
</dbReference>
<dbReference type="Proteomes" id="UP000226437">
    <property type="component" value="Unassembled WGS sequence"/>
</dbReference>
<proteinExistence type="predicted"/>
<reference evidence="2 3" key="1">
    <citation type="submission" date="2017-10" db="EMBL/GenBank/DDBJ databases">
        <title>The draft genome sequence of Lewinella marina KCTC 32374.</title>
        <authorList>
            <person name="Wang K."/>
        </authorList>
    </citation>
    <scope>NUCLEOTIDE SEQUENCE [LARGE SCALE GENOMIC DNA]</scope>
    <source>
        <strain evidence="2 3">MKG-38</strain>
    </source>
</reference>
<organism evidence="2 3">
    <name type="scientific">Neolewinella marina</name>
    <dbReference type="NCBI Taxonomy" id="438751"/>
    <lineage>
        <taxon>Bacteria</taxon>
        <taxon>Pseudomonadati</taxon>
        <taxon>Bacteroidota</taxon>
        <taxon>Saprospiria</taxon>
        <taxon>Saprospirales</taxon>
        <taxon>Lewinellaceae</taxon>
        <taxon>Neolewinella</taxon>
    </lineage>
</organism>
<evidence type="ECO:0000256" key="1">
    <source>
        <dbReference type="SAM" id="Phobius"/>
    </source>
</evidence>